<dbReference type="Gene3D" id="2.170.140.10">
    <property type="entry name" value="Chitin binding domain"/>
    <property type="match status" value="1"/>
</dbReference>
<dbReference type="PANTHER" id="PTHR22933:SF42">
    <property type="entry name" value="FI18455P1-RELATED"/>
    <property type="match status" value="1"/>
</dbReference>
<dbReference type="GO" id="GO:0005576">
    <property type="term" value="C:extracellular region"/>
    <property type="evidence" value="ECO:0007669"/>
    <property type="project" value="InterPro"/>
</dbReference>
<feature type="domain" description="Chitin-binding type-2" evidence="1">
    <location>
        <begin position="29"/>
        <end position="87"/>
    </location>
</feature>
<dbReference type="Proteomes" id="UP000678499">
    <property type="component" value="Unassembled WGS sequence"/>
</dbReference>
<dbReference type="InterPro" id="IPR002557">
    <property type="entry name" value="Chitin-bd_dom"/>
</dbReference>
<proteinExistence type="predicted"/>
<dbReference type="SUPFAM" id="SSF57625">
    <property type="entry name" value="Invertebrate chitin-binding proteins"/>
    <property type="match status" value="1"/>
</dbReference>
<evidence type="ECO:0000313" key="3">
    <source>
        <dbReference type="Proteomes" id="UP000678499"/>
    </source>
</evidence>
<evidence type="ECO:0000259" key="1">
    <source>
        <dbReference type="PROSITE" id="PS50940"/>
    </source>
</evidence>
<accession>A0A7R9BWZ4</accession>
<feature type="non-terminal residue" evidence="2">
    <location>
        <position position="1"/>
    </location>
</feature>
<evidence type="ECO:0000313" key="2">
    <source>
        <dbReference type="EMBL" id="CAD7281500.1"/>
    </source>
</evidence>
<dbReference type="AlphaFoldDB" id="A0A7R9BWZ4"/>
<dbReference type="PANTHER" id="PTHR22933">
    <property type="entry name" value="FI18007P1-RELATED"/>
    <property type="match status" value="1"/>
</dbReference>
<dbReference type="InterPro" id="IPR036508">
    <property type="entry name" value="Chitin-bd_dom_sf"/>
</dbReference>
<protein>
    <recommendedName>
        <fullName evidence="1">Chitin-binding type-2 domain-containing protein</fullName>
    </recommendedName>
</protein>
<dbReference type="EMBL" id="CAJPEX010002921">
    <property type="protein sequence ID" value="CAG0921652.1"/>
    <property type="molecule type" value="Genomic_DNA"/>
</dbReference>
<dbReference type="OrthoDB" id="6364363at2759"/>
<dbReference type="EMBL" id="OA884958">
    <property type="protein sequence ID" value="CAD7281500.1"/>
    <property type="molecule type" value="Genomic_DNA"/>
</dbReference>
<organism evidence="2">
    <name type="scientific">Notodromas monacha</name>
    <dbReference type="NCBI Taxonomy" id="399045"/>
    <lineage>
        <taxon>Eukaryota</taxon>
        <taxon>Metazoa</taxon>
        <taxon>Ecdysozoa</taxon>
        <taxon>Arthropoda</taxon>
        <taxon>Crustacea</taxon>
        <taxon>Oligostraca</taxon>
        <taxon>Ostracoda</taxon>
        <taxon>Podocopa</taxon>
        <taxon>Podocopida</taxon>
        <taxon>Cypridocopina</taxon>
        <taxon>Cypridoidea</taxon>
        <taxon>Cyprididae</taxon>
        <taxon>Notodromas</taxon>
    </lineage>
</organism>
<reference evidence="2" key="1">
    <citation type="submission" date="2020-11" db="EMBL/GenBank/DDBJ databases">
        <authorList>
            <person name="Tran Van P."/>
        </authorList>
    </citation>
    <scope>NUCLEOTIDE SEQUENCE</scope>
</reference>
<dbReference type="GO" id="GO:0008061">
    <property type="term" value="F:chitin binding"/>
    <property type="evidence" value="ECO:0007669"/>
    <property type="project" value="InterPro"/>
</dbReference>
<dbReference type="InterPro" id="IPR052976">
    <property type="entry name" value="Scoloptoxin-like"/>
</dbReference>
<keyword evidence="3" id="KW-1185">Reference proteome</keyword>
<gene>
    <name evidence="2" type="ORF">NMOB1V02_LOCUS9144</name>
</gene>
<sequence length="107" mass="12330">VKRQSFRFPPSGEAGVDYPTYNEVPNGLAFSCTNQAPGYYADPETQCQVWHWCDLNGRRYSFLCPNQTMFNQAYRVCDWWYNVDCAGSSGLYNINDDLYKDNQGNTL</sequence>
<name>A0A7R9BWZ4_9CRUS</name>
<dbReference type="Pfam" id="PF01607">
    <property type="entry name" value="CBM_14"/>
    <property type="match status" value="1"/>
</dbReference>
<dbReference type="PROSITE" id="PS50940">
    <property type="entry name" value="CHIT_BIND_II"/>
    <property type="match status" value="1"/>
</dbReference>
<dbReference type="SMART" id="SM00494">
    <property type="entry name" value="ChtBD2"/>
    <property type="match status" value="1"/>
</dbReference>